<organism evidence="2 3">
    <name type="scientific">Trifolium subterraneum</name>
    <name type="common">Subterranean clover</name>
    <dbReference type="NCBI Taxonomy" id="3900"/>
    <lineage>
        <taxon>Eukaryota</taxon>
        <taxon>Viridiplantae</taxon>
        <taxon>Streptophyta</taxon>
        <taxon>Embryophyta</taxon>
        <taxon>Tracheophyta</taxon>
        <taxon>Spermatophyta</taxon>
        <taxon>Magnoliopsida</taxon>
        <taxon>eudicotyledons</taxon>
        <taxon>Gunneridae</taxon>
        <taxon>Pentapetalae</taxon>
        <taxon>rosids</taxon>
        <taxon>fabids</taxon>
        <taxon>Fabales</taxon>
        <taxon>Fabaceae</taxon>
        <taxon>Papilionoideae</taxon>
        <taxon>50 kb inversion clade</taxon>
        <taxon>NPAAA clade</taxon>
        <taxon>Hologalegina</taxon>
        <taxon>IRL clade</taxon>
        <taxon>Trifolieae</taxon>
        <taxon>Trifolium</taxon>
    </lineage>
</organism>
<keyword evidence="3" id="KW-1185">Reference proteome</keyword>
<proteinExistence type="predicted"/>
<gene>
    <name evidence="2" type="ORF">TSUD_409580</name>
</gene>
<evidence type="ECO:0000313" key="2">
    <source>
        <dbReference type="EMBL" id="GAU50451.1"/>
    </source>
</evidence>
<sequence length="283" mass="32403">MFALILMLRGSKFAVIYACAYVLINVETSSYWEFIFPKWLSLCERPFLSVGLSCEASCVHYSAVFLGVPDFNCDHCKCIGHHVGNCKRRKELIQKEKPKNSEPAKVYIPVQQKDKEKVPETVVLEGNEKDTEIVDLDNSIPLAYAQVNHEQLRRETDKELEQELNIVTNREKSLAFHSSPIQNERYVNEVEVNSETSEFVDATQSQRTPNVVDLTHETTRLQLAEQDAHIVTEHISPIVQKEIRFLKESWDNLAEQEEHLNLNSPEFGHSKAMTNSPDVNDMA</sequence>
<dbReference type="OrthoDB" id="1430711at2759"/>
<accession>A0A2Z6P1V4</accession>
<name>A0A2Z6P1V4_TRISU</name>
<reference evidence="3" key="1">
    <citation type="journal article" date="2017" name="Front. Plant Sci.">
        <title>Climate Clever Clovers: New Paradigm to Reduce the Environmental Footprint of Ruminants by Breeding Low Methanogenic Forages Utilizing Haplotype Variation.</title>
        <authorList>
            <person name="Kaur P."/>
            <person name="Appels R."/>
            <person name="Bayer P.E."/>
            <person name="Keeble-Gagnere G."/>
            <person name="Wang J."/>
            <person name="Hirakawa H."/>
            <person name="Shirasawa K."/>
            <person name="Vercoe P."/>
            <person name="Stefanova K."/>
            <person name="Durmic Z."/>
            <person name="Nichols P."/>
            <person name="Revell C."/>
            <person name="Isobe S.N."/>
            <person name="Edwards D."/>
            <person name="Erskine W."/>
        </authorList>
    </citation>
    <scope>NUCLEOTIDE SEQUENCE [LARGE SCALE GENOMIC DNA]</scope>
    <source>
        <strain evidence="3">cv. Daliak</strain>
    </source>
</reference>
<protein>
    <submittedName>
        <fullName evidence="2">Uncharacterized protein</fullName>
    </submittedName>
</protein>
<feature type="compositionally biased region" description="Polar residues" evidence="1">
    <location>
        <begin position="272"/>
        <end position="283"/>
    </location>
</feature>
<feature type="region of interest" description="Disordered" evidence="1">
    <location>
        <begin position="264"/>
        <end position="283"/>
    </location>
</feature>
<dbReference type="EMBL" id="DF974770">
    <property type="protein sequence ID" value="GAU50451.1"/>
    <property type="molecule type" value="Genomic_DNA"/>
</dbReference>
<evidence type="ECO:0000256" key="1">
    <source>
        <dbReference type="SAM" id="MobiDB-lite"/>
    </source>
</evidence>
<evidence type="ECO:0000313" key="3">
    <source>
        <dbReference type="Proteomes" id="UP000242715"/>
    </source>
</evidence>
<dbReference type="AlphaFoldDB" id="A0A2Z6P1V4"/>
<dbReference type="Proteomes" id="UP000242715">
    <property type="component" value="Unassembled WGS sequence"/>
</dbReference>